<evidence type="ECO:0000256" key="12">
    <source>
        <dbReference type="ARBA" id="ARBA00023136"/>
    </source>
</evidence>
<dbReference type="GO" id="GO:0004715">
    <property type="term" value="F:non-membrane spanning protein tyrosine kinase activity"/>
    <property type="evidence" value="ECO:0007669"/>
    <property type="project" value="UniProtKB-EC"/>
</dbReference>
<reference evidence="23" key="1">
    <citation type="journal article" date="2022" name="bioRxiv">
        <title>Sequencing and chromosome-scale assembly of the giantPleurodeles waltlgenome.</title>
        <authorList>
            <person name="Brown T."/>
            <person name="Elewa A."/>
            <person name="Iarovenko S."/>
            <person name="Subramanian E."/>
            <person name="Araus A.J."/>
            <person name="Petzold A."/>
            <person name="Susuki M."/>
            <person name="Suzuki K.-i.T."/>
            <person name="Hayashi T."/>
            <person name="Toyoda A."/>
            <person name="Oliveira C."/>
            <person name="Osipova E."/>
            <person name="Leigh N.D."/>
            <person name="Simon A."/>
            <person name="Yun M.H."/>
        </authorList>
    </citation>
    <scope>NUCLEOTIDE SEQUENCE</scope>
    <source>
        <strain evidence="23">20211129_DDA</strain>
        <tissue evidence="23">Liver</tissue>
    </source>
</reference>
<evidence type="ECO:0000256" key="8">
    <source>
        <dbReference type="ARBA" id="ARBA00022741"/>
    </source>
</evidence>
<dbReference type="PRINTS" id="PR00401">
    <property type="entry name" value="SH2DOMAIN"/>
</dbReference>
<evidence type="ECO:0000256" key="17">
    <source>
        <dbReference type="PROSITE-ProRule" id="PRU00192"/>
    </source>
</evidence>
<keyword evidence="4 17" id="KW-0728">SH3 domain</keyword>
<evidence type="ECO:0000259" key="21">
    <source>
        <dbReference type="PROSITE" id="PS50002"/>
    </source>
</evidence>
<dbReference type="Gene3D" id="1.10.510.10">
    <property type="entry name" value="Transferase(Phosphotransferase) domain 1"/>
    <property type="match status" value="1"/>
</dbReference>
<protein>
    <recommendedName>
        <fullName evidence="19">Tyrosine-protein kinase</fullName>
        <ecNumber evidence="19">2.7.10.2</ecNumber>
    </recommendedName>
</protein>
<evidence type="ECO:0000313" key="23">
    <source>
        <dbReference type="EMBL" id="KAJ1122705.1"/>
    </source>
</evidence>
<name>A0AAV7PBT9_PLEWA</name>
<gene>
    <name evidence="23" type="ORF">NDU88_001190</name>
</gene>
<dbReference type="SUPFAM" id="SSF56112">
    <property type="entry name" value="Protein kinase-like (PK-like)"/>
    <property type="match status" value="1"/>
</dbReference>
<keyword evidence="12" id="KW-0472">Membrane</keyword>
<keyword evidence="6" id="KW-0597">Phosphoprotein</keyword>
<dbReference type="EC" id="2.7.10.2" evidence="19"/>
<dbReference type="Gene3D" id="3.30.505.10">
    <property type="entry name" value="SH2 domain"/>
    <property type="match status" value="1"/>
</dbReference>
<evidence type="ECO:0000256" key="9">
    <source>
        <dbReference type="ARBA" id="ARBA00022777"/>
    </source>
</evidence>
<evidence type="ECO:0000256" key="15">
    <source>
        <dbReference type="ARBA" id="ARBA00051245"/>
    </source>
</evidence>
<dbReference type="InterPro" id="IPR036028">
    <property type="entry name" value="SH3-like_dom_sf"/>
</dbReference>
<dbReference type="PANTHER" id="PTHR24418">
    <property type="entry name" value="TYROSINE-PROTEIN KINASE"/>
    <property type="match status" value="1"/>
</dbReference>
<dbReference type="PRINTS" id="PR00452">
    <property type="entry name" value="SH3DOMAIN"/>
</dbReference>
<dbReference type="InterPro" id="IPR011009">
    <property type="entry name" value="Kinase-like_dom_sf"/>
</dbReference>
<dbReference type="PROSITE" id="PS50001">
    <property type="entry name" value="SH2"/>
    <property type="match status" value="1"/>
</dbReference>
<feature type="domain" description="Protein kinase" evidence="22">
    <location>
        <begin position="192"/>
        <end position="448"/>
    </location>
</feature>
<evidence type="ECO:0000259" key="22">
    <source>
        <dbReference type="PROSITE" id="PS50011"/>
    </source>
</evidence>
<keyword evidence="8 18" id="KW-0547">Nucleotide-binding</keyword>
<evidence type="ECO:0000256" key="18">
    <source>
        <dbReference type="PROSITE-ProRule" id="PRU10141"/>
    </source>
</evidence>
<keyword evidence="14" id="KW-0539">Nucleus</keyword>
<dbReference type="InterPro" id="IPR008266">
    <property type="entry name" value="Tyr_kinase_AS"/>
</dbReference>
<dbReference type="PROSITE" id="PS50011">
    <property type="entry name" value="PROTEIN_KINASE_DOM"/>
    <property type="match status" value="1"/>
</dbReference>
<dbReference type="InterPro" id="IPR001452">
    <property type="entry name" value="SH3_domain"/>
</dbReference>
<evidence type="ECO:0000256" key="4">
    <source>
        <dbReference type="ARBA" id="ARBA00022443"/>
    </source>
</evidence>
<dbReference type="SMART" id="SM00252">
    <property type="entry name" value="SH2"/>
    <property type="match status" value="1"/>
</dbReference>
<comment type="similarity">
    <text evidence="19">Belongs to the protein kinase superfamily. Tyr protein kinase family.</text>
</comment>
<evidence type="ECO:0000256" key="11">
    <source>
        <dbReference type="ARBA" id="ARBA00022999"/>
    </source>
</evidence>
<dbReference type="InterPro" id="IPR000980">
    <property type="entry name" value="SH2"/>
</dbReference>
<dbReference type="Proteomes" id="UP001066276">
    <property type="component" value="Chromosome 7"/>
</dbReference>
<dbReference type="PRINTS" id="PR00109">
    <property type="entry name" value="TYRKINASE"/>
</dbReference>
<keyword evidence="7 19" id="KW-0808">Transferase</keyword>
<dbReference type="PROSITE" id="PS00109">
    <property type="entry name" value="PROTEIN_KINASE_TYR"/>
    <property type="match status" value="1"/>
</dbReference>
<dbReference type="SMART" id="SM00219">
    <property type="entry name" value="TyrKc"/>
    <property type="match status" value="1"/>
</dbReference>
<dbReference type="SUPFAM" id="SSF50044">
    <property type="entry name" value="SH3-domain"/>
    <property type="match status" value="1"/>
</dbReference>
<evidence type="ECO:0000256" key="6">
    <source>
        <dbReference type="ARBA" id="ARBA00022553"/>
    </source>
</evidence>
<dbReference type="InterPro" id="IPR017441">
    <property type="entry name" value="Protein_kinase_ATP_BS"/>
</dbReference>
<proteinExistence type="inferred from homology"/>
<keyword evidence="10 18" id="KW-0067">ATP-binding</keyword>
<dbReference type="FunFam" id="3.30.505.10:FF:000074">
    <property type="entry name" value="Tyrosine-protein kinase"/>
    <property type="match status" value="1"/>
</dbReference>
<dbReference type="EMBL" id="JANPWB010000011">
    <property type="protein sequence ID" value="KAJ1122705.1"/>
    <property type="molecule type" value="Genomic_DNA"/>
</dbReference>
<evidence type="ECO:0000313" key="24">
    <source>
        <dbReference type="Proteomes" id="UP001066276"/>
    </source>
</evidence>
<feature type="domain" description="SH3" evidence="21">
    <location>
        <begin position="4"/>
        <end position="69"/>
    </location>
</feature>
<dbReference type="AlphaFoldDB" id="A0AAV7PBT9"/>
<dbReference type="GO" id="GO:0016020">
    <property type="term" value="C:membrane"/>
    <property type="evidence" value="ECO:0007669"/>
    <property type="project" value="UniProtKB-SubCell"/>
</dbReference>
<accession>A0AAV7PBT9</accession>
<keyword evidence="11 16" id="KW-0727">SH2 domain</keyword>
<evidence type="ECO:0000256" key="10">
    <source>
        <dbReference type="ARBA" id="ARBA00022840"/>
    </source>
</evidence>
<keyword evidence="13 19" id="KW-0829">Tyrosine-protein kinase</keyword>
<comment type="caution">
    <text evidence="23">The sequence shown here is derived from an EMBL/GenBank/DDBJ whole genome shotgun (WGS) entry which is preliminary data.</text>
</comment>
<dbReference type="InterPro" id="IPR036860">
    <property type="entry name" value="SH2_dom_sf"/>
</dbReference>
<evidence type="ECO:0000256" key="13">
    <source>
        <dbReference type="ARBA" id="ARBA00023137"/>
    </source>
</evidence>
<keyword evidence="9 19" id="KW-0418">Kinase</keyword>
<evidence type="ECO:0000256" key="3">
    <source>
        <dbReference type="ARBA" id="ARBA00004496"/>
    </source>
</evidence>
<sequence length="457" mass="52562">MRAAFGQLYVSLWDFQARTEEEVSFRAGELLLLLEEQGDWWKAEVVDEAGRRSGRVGYVPRNYLAEQETGDTEPWFFGELSRTEAGNILMSPENKRGTFLVRASEKQGFDHALSVRDQNCVRHFKILQNKQGKFHVNTTSFFSDLESLIQHYTERSLIDGLLLTTPCMKKGPDVNDFSEDTADVWERQRDEFELTNKLGSGNFGDVYEAMWTSGRVPVKVAIKVMKAVMTCQNDFRAETQFMKRLQHRHLLPLYAVCSQADPYYIIMEFMPKGDLLNLLRGSQGKNLLSSDLLDMAYQVVDGMEYLEARNYIHRDLAARNILVGKDNLCKVADFGMARIVKDDVYLSQIKNIPYRWTAPEALLYGRFSTKADVWSFGVLLFEIITHGQSPYPGLSNSEVLPEIERGYRMPQPKDCPYKVYNVMLSCWENEPQARPTFATLKANVEHLICYEETEYCP</sequence>
<dbReference type="PROSITE" id="PS00107">
    <property type="entry name" value="PROTEIN_KINASE_ATP"/>
    <property type="match status" value="1"/>
</dbReference>
<keyword evidence="5" id="KW-0963">Cytoplasm</keyword>
<dbReference type="Pfam" id="PF07714">
    <property type="entry name" value="PK_Tyr_Ser-Thr"/>
    <property type="match status" value="1"/>
</dbReference>
<dbReference type="PROSITE" id="PS50002">
    <property type="entry name" value="SH3"/>
    <property type="match status" value="1"/>
</dbReference>
<dbReference type="InterPro" id="IPR020635">
    <property type="entry name" value="Tyr_kinase_cat_dom"/>
</dbReference>
<dbReference type="SUPFAM" id="SSF55550">
    <property type="entry name" value="SH2 domain"/>
    <property type="match status" value="1"/>
</dbReference>
<feature type="binding site" evidence="18">
    <location>
        <position position="223"/>
    </location>
    <ligand>
        <name>ATP</name>
        <dbReference type="ChEBI" id="CHEBI:30616"/>
    </ligand>
</feature>
<comment type="subcellular location">
    <subcellularLocation>
        <location evidence="3">Cytoplasm</location>
    </subcellularLocation>
    <subcellularLocation>
        <location evidence="2">Membrane</location>
    </subcellularLocation>
    <subcellularLocation>
        <location evidence="1">Nucleus</location>
    </subcellularLocation>
</comment>
<dbReference type="InterPro" id="IPR000719">
    <property type="entry name" value="Prot_kinase_dom"/>
</dbReference>
<evidence type="ECO:0000256" key="16">
    <source>
        <dbReference type="PROSITE-ProRule" id="PRU00191"/>
    </source>
</evidence>
<evidence type="ECO:0000256" key="14">
    <source>
        <dbReference type="ARBA" id="ARBA00023242"/>
    </source>
</evidence>
<evidence type="ECO:0000259" key="20">
    <source>
        <dbReference type="PROSITE" id="PS50001"/>
    </source>
</evidence>
<dbReference type="SMART" id="SM00326">
    <property type="entry name" value="SH3"/>
    <property type="match status" value="1"/>
</dbReference>
<evidence type="ECO:0000256" key="19">
    <source>
        <dbReference type="RuleBase" id="RU362096"/>
    </source>
</evidence>
<evidence type="ECO:0000256" key="1">
    <source>
        <dbReference type="ARBA" id="ARBA00004123"/>
    </source>
</evidence>
<feature type="domain" description="SH2" evidence="20">
    <location>
        <begin position="75"/>
        <end position="167"/>
    </location>
</feature>
<dbReference type="InterPro" id="IPR050198">
    <property type="entry name" value="Non-receptor_tyrosine_kinases"/>
</dbReference>
<dbReference type="FunFam" id="2.30.30.40:FF:000229">
    <property type="entry name" value="Tyrosine-protein kinase"/>
    <property type="match status" value="1"/>
</dbReference>
<dbReference type="GO" id="GO:0005634">
    <property type="term" value="C:nucleus"/>
    <property type="evidence" value="ECO:0007669"/>
    <property type="project" value="UniProtKB-SubCell"/>
</dbReference>
<dbReference type="FunFam" id="1.10.510.10:FF:000399">
    <property type="entry name" value="Tyrosine-protein kinase"/>
    <property type="match status" value="1"/>
</dbReference>
<evidence type="ECO:0000256" key="5">
    <source>
        <dbReference type="ARBA" id="ARBA00022490"/>
    </source>
</evidence>
<dbReference type="GO" id="GO:0005524">
    <property type="term" value="F:ATP binding"/>
    <property type="evidence" value="ECO:0007669"/>
    <property type="project" value="UniProtKB-UniRule"/>
</dbReference>
<dbReference type="Gene3D" id="2.30.30.40">
    <property type="entry name" value="SH3 Domains"/>
    <property type="match status" value="1"/>
</dbReference>
<comment type="catalytic activity">
    <reaction evidence="15 19">
        <text>L-tyrosyl-[protein] + ATP = O-phospho-L-tyrosyl-[protein] + ADP + H(+)</text>
        <dbReference type="Rhea" id="RHEA:10596"/>
        <dbReference type="Rhea" id="RHEA-COMP:10136"/>
        <dbReference type="Rhea" id="RHEA-COMP:20101"/>
        <dbReference type="ChEBI" id="CHEBI:15378"/>
        <dbReference type="ChEBI" id="CHEBI:30616"/>
        <dbReference type="ChEBI" id="CHEBI:46858"/>
        <dbReference type="ChEBI" id="CHEBI:61978"/>
        <dbReference type="ChEBI" id="CHEBI:456216"/>
        <dbReference type="EC" id="2.7.10.2"/>
    </reaction>
</comment>
<evidence type="ECO:0000256" key="7">
    <source>
        <dbReference type="ARBA" id="ARBA00022679"/>
    </source>
</evidence>
<keyword evidence="24" id="KW-1185">Reference proteome</keyword>
<dbReference type="Pfam" id="PF14604">
    <property type="entry name" value="SH3_9"/>
    <property type="match status" value="1"/>
</dbReference>
<organism evidence="23 24">
    <name type="scientific">Pleurodeles waltl</name>
    <name type="common">Iberian ribbed newt</name>
    <dbReference type="NCBI Taxonomy" id="8319"/>
    <lineage>
        <taxon>Eukaryota</taxon>
        <taxon>Metazoa</taxon>
        <taxon>Chordata</taxon>
        <taxon>Craniata</taxon>
        <taxon>Vertebrata</taxon>
        <taxon>Euteleostomi</taxon>
        <taxon>Amphibia</taxon>
        <taxon>Batrachia</taxon>
        <taxon>Caudata</taxon>
        <taxon>Salamandroidea</taxon>
        <taxon>Salamandridae</taxon>
        <taxon>Pleurodelinae</taxon>
        <taxon>Pleurodeles</taxon>
    </lineage>
</organism>
<dbReference type="Pfam" id="PF00017">
    <property type="entry name" value="SH2"/>
    <property type="match status" value="1"/>
</dbReference>
<dbReference type="InterPro" id="IPR001245">
    <property type="entry name" value="Ser-Thr/Tyr_kinase_cat_dom"/>
</dbReference>
<dbReference type="GO" id="GO:0005829">
    <property type="term" value="C:cytosol"/>
    <property type="evidence" value="ECO:0007669"/>
    <property type="project" value="UniProtKB-ARBA"/>
</dbReference>
<evidence type="ECO:0000256" key="2">
    <source>
        <dbReference type="ARBA" id="ARBA00004370"/>
    </source>
</evidence>